<dbReference type="GO" id="GO:0016020">
    <property type="term" value="C:membrane"/>
    <property type="evidence" value="ECO:0007669"/>
    <property type="project" value="UniProtKB-SubCell"/>
</dbReference>
<evidence type="ECO:0000256" key="3">
    <source>
        <dbReference type="ARBA" id="ARBA00022448"/>
    </source>
</evidence>
<dbReference type="AlphaFoldDB" id="A0A5P1E083"/>
<evidence type="ECO:0000256" key="4">
    <source>
        <dbReference type="ARBA" id="ARBA00022692"/>
    </source>
</evidence>
<keyword evidence="4 7" id="KW-0812">Transmembrane</keyword>
<evidence type="ECO:0000313" key="9">
    <source>
        <dbReference type="Proteomes" id="UP000243459"/>
    </source>
</evidence>
<dbReference type="InterPro" id="IPR030182">
    <property type="entry name" value="PUP_plant"/>
</dbReference>
<evidence type="ECO:0000256" key="2">
    <source>
        <dbReference type="ARBA" id="ARBA00006213"/>
    </source>
</evidence>
<proteinExistence type="inferred from homology"/>
<feature type="transmembrane region" description="Helical" evidence="7">
    <location>
        <begin position="57"/>
        <end position="81"/>
    </location>
</feature>
<dbReference type="GO" id="GO:0005345">
    <property type="term" value="F:purine nucleobase transmembrane transporter activity"/>
    <property type="evidence" value="ECO:0007669"/>
    <property type="project" value="UniProtKB-ARBA"/>
</dbReference>
<comment type="similarity">
    <text evidence="2">Belongs to the purine permeases (TC 2.A.7.14) family.</text>
</comment>
<feature type="transmembrane region" description="Helical" evidence="7">
    <location>
        <begin position="115"/>
        <end position="132"/>
    </location>
</feature>
<dbReference type="PANTHER" id="PTHR31376">
    <property type="entry name" value="OS09G0467300 PROTEIN-RELATED"/>
    <property type="match status" value="1"/>
</dbReference>
<name>A0A5P1E083_ASPOF</name>
<dbReference type="OMA" id="ERNTPHI"/>
<evidence type="ECO:0000313" key="8">
    <source>
        <dbReference type="EMBL" id="ONK56001.1"/>
    </source>
</evidence>
<keyword evidence="5 7" id="KW-1133">Transmembrane helix</keyword>
<feature type="transmembrane region" description="Helical" evidence="7">
    <location>
        <begin position="87"/>
        <end position="108"/>
    </location>
</feature>
<evidence type="ECO:0000256" key="6">
    <source>
        <dbReference type="ARBA" id="ARBA00023136"/>
    </source>
</evidence>
<feature type="transmembrane region" description="Helical" evidence="7">
    <location>
        <begin position="26"/>
        <end position="45"/>
    </location>
</feature>
<dbReference type="Pfam" id="PF16913">
    <property type="entry name" value="PUNUT"/>
    <property type="match status" value="1"/>
</dbReference>
<keyword evidence="3" id="KW-0813">Transport</keyword>
<evidence type="ECO:0000256" key="5">
    <source>
        <dbReference type="ARBA" id="ARBA00022989"/>
    </source>
</evidence>
<evidence type="ECO:0000256" key="1">
    <source>
        <dbReference type="ARBA" id="ARBA00004370"/>
    </source>
</evidence>
<keyword evidence="9" id="KW-1185">Reference proteome</keyword>
<dbReference type="Gramene" id="ONK56001">
    <property type="protein sequence ID" value="ONK56001"/>
    <property type="gene ID" value="A4U43_C10F3120"/>
</dbReference>
<dbReference type="PANTHER" id="PTHR31376:SF2">
    <property type="entry name" value="PURINE PERMEASE 11-RELATED"/>
    <property type="match status" value="1"/>
</dbReference>
<comment type="subcellular location">
    <subcellularLocation>
        <location evidence="1">Membrane</location>
    </subcellularLocation>
</comment>
<gene>
    <name evidence="8" type="ORF">A4U43_C10F3120</name>
</gene>
<organism evidence="8 9">
    <name type="scientific">Asparagus officinalis</name>
    <name type="common">Garden asparagus</name>
    <dbReference type="NCBI Taxonomy" id="4686"/>
    <lineage>
        <taxon>Eukaryota</taxon>
        <taxon>Viridiplantae</taxon>
        <taxon>Streptophyta</taxon>
        <taxon>Embryophyta</taxon>
        <taxon>Tracheophyta</taxon>
        <taxon>Spermatophyta</taxon>
        <taxon>Magnoliopsida</taxon>
        <taxon>Liliopsida</taxon>
        <taxon>Asparagales</taxon>
        <taxon>Asparagaceae</taxon>
        <taxon>Asparagoideae</taxon>
        <taxon>Asparagus</taxon>
    </lineage>
</organism>
<sequence length="150" mass="17024">MQYAFQKALKQETFSAVLEMQLCTNLVATCVTVVGFFINGGWRVLSNEMLGFEKGKVLYLMTLIWTAITWQVSFVGSIGLIHMVSSLFANVISTLALPIVPIFAVVFFHDEMDGVKVVAMLIAVWGFLSYIYQHYLDDSRQKKDRRTELL</sequence>
<reference evidence="9" key="1">
    <citation type="journal article" date="2017" name="Nat. Commun.">
        <title>The asparagus genome sheds light on the origin and evolution of a young Y chromosome.</title>
        <authorList>
            <person name="Harkess A."/>
            <person name="Zhou J."/>
            <person name="Xu C."/>
            <person name="Bowers J.E."/>
            <person name="Van der Hulst R."/>
            <person name="Ayyampalayam S."/>
            <person name="Mercati F."/>
            <person name="Riccardi P."/>
            <person name="McKain M.R."/>
            <person name="Kakrana A."/>
            <person name="Tang H."/>
            <person name="Ray J."/>
            <person name="Groenendijk J."/>
            <person name="Arikit S."/>
            <person name="Mathioni S.M."/>
            <person name="Nakano M."/>
            <person name="Shan H."/>
            <person name="Telgmann-Rauber A."/>
            <person name="Kanno A."/>
            <person name="Yue Z."/>
            <person name="Chen H."/>
            <person name="Li W."/>
            <person name="Chen Y."/>
            <person name="Xu X."/>
            <person name="Zhang Y."/>
            <person name="Luo S."/>
            <person name="Chen H."/>
            <person name="Gao J."/>
            <person name="Mao Z."/>
            <person name="Pires J.C."/>
            <person name="Luo M."/>
            <person name="Kudrna D."/>
            <person name="Wing R.A."/>
            <person name="Meyers B.C."/>
            <person name="Yi K."/>
            <person name="Kong H."/>
            <person name="Lavrijsen P."/>
            <person name="Sunseri F."/>
            <person name="Falavigna A."/>
            <person name="Ye Y."/>
            <person name="Leebens-Mack J.H."/>
            <person name="Chen G."/>
        </authorList>
    </citation>
    <scope>NUCLEOTIDE SEQUENCE [LARGE SCALE GENOMIC DNA]</scope>
    <source>
        <strain evidence="9">cv. DH0086</strain>
    </source>
</reference>
<evidence type="ECO:0000256" key="7">
    <source>
        <dbReference type="SAM" id="Phobius"/>
    </source>
</evidence>
<keyword evidence="6 7" id="KW-0472">Membrane</keyword>
<dbReference type="EMBL" id="CM007390">
    <property type="protein sequence ID" value="ONK56001.1"/>
    <property type="molecule type" value="Genomic_DNA"/>
</dbReference>
<accession>A0A5P1E083</accession>
<dbReference type="GO" id="GO:0015211">
    <property type="term" value="F:purine nucleoside transmembrane transporter activity"/>
    <property type="evidence" value="ECO:0007669"/>
    <property type="project" value="InterPro"/>
</dbReference>
<dbReference type="Proteomes" id="UP000243459">
    <property type="component" value="Chromosome 10"/>
</dbReference>
<protein>
    <submittedName>
        <fullName evidence="8">Uncharacterized protein</fullName>
    </submittedName>
</protein>